<accession>A0A975CIQ5</accession>
<proteinExistence type="predicted"/>
<feature type="signal peptide" evidence="3">
    <location>
        <begin position="1"/>
        <end position="34"/>
    </location>
</feature>
<dbReference type="EMBL" id="CP071796">
    <property type="protein sequence ID" value="QTD45697.1"/>
    <property type="molecule type" value="Genomic_DNA"/>
</dbReference>
<dbReference type="GO" id="GO:0030976">
    <property type="term" value="F:thiamine pyrophosphate binding"/>
    <property type="evidence" value="ECO:0007669"/>
    <property type="project" value="TreeGrafter"/>
</dbReference>
<dbReference type="PANTHER" id="PTHR30006:SF2">
    <property type="entry name" value="ABC TRANSPORTER SUBSTRATE-BINDING PROTEIN"/>
    <property type="match status" value="1"/>
</dbReference>
<evidence type="ECO:0000313" key="4">
    <source>
        <dbReference type="EMBL" id="QTD45697.1"/>
    </source>
</evidence>
<dbReference type="SUPFAM" id="SSF53850">
    <property type="entry name" value="Periplasmic binding protein-like II"/>
    <property type="match status" value="1"/>
</dbReference>
<feature type="chain" id="PRO_5038069835" evidence="3">
    <location>
        <begin position="35"/>
        <end position="358"/>
    </location>
</feature>
<sequence>MTHPIHDNRRPARWPALPAAVLLAACLPWGSAQAQGKTIYIGMNGGTMEKTYTEHVFPEFTKQTGAQVVVVPGTSSDILAKAQAARDKPQIHVMFLDDGIMYRAIGMGLCQKQRASAHLNDLYPAARFKDDMASGVSLGMTGLVYNKKMFTEKGWAAPTSWMDLADPKYKGKVVFQSMPSSSFGLHGFLMFNRIQGGTDSNVEPGFNAWAKTIGPNVVEYIPNSSKISEMVQTGEAALFPMTPTAAENMKDKGIPVEYAQPKEGSVVLIVGQCVIANNSEPELAQKLAEFLLSPKAQAAALQHGNQQPTNAKTQATGDGAAQLARMKEWMKTAVTVDWNAINANRPAWNQRWNRSIER</sequence>
<dbReference type="RefSeq" id="WP_208009445.1">
    <property type="nucleotide sequence ID" value="NZ_CP071796.1"/>
</dbReference>
<keyword evidence="5" id="KW-1185">Reference proteome</keyword>
<organism evidence="4 5">
    <name type="scientific">Ottowia testudinis</name>
    <dbReference type="NCBI Taxonomy" id="2816950"/>
    <lineage>
        <taxon>Bacteria</taxon>
        <taxon>Pseudomonadati</taxon>
        <taxon>Pseudomonadota</taxon>
        <taxon>Betaproteobacteria</taxon>
        <taxon>Burkholderiales</taxon>
        <taxon>Comamonadaceae</taxon>
        <taxon>Ottowia</taxon>
    </lineage>
</organism>
<dbReference type="InterPro" id="IPR006059">
    <property type="entry name" value="SBP"/>
</dbReference>
<dbReference type="CDD" id="cd13589">
    <property type="entry name" value="PBP2_polyamine_RpCGA009"/>
    <property type="match status" value="1"/>
</dbReference>
<reference evidence="4" key="1">
    <citation type="submission" date="2021-03" db="EMBL/GenBank/DDBJ databases">
        <title>Ottowia sp. 27C isolated from the cloaca of a Giant Asian pond turtle (Heosemys grandis).</title>
        <authorList>
            <person name="Spergser J."/>
            <person name="Busse H.-J."/>
        </authorList>
    </citation>
    <scope>NUCLEOTIDE SEQUENCE</scope>
    <source>
        <strain evidence="4">27C</strain>
    </source>
</reference>
<evidence type="ECO:0000256" key="3">
    <source>
        <dbReference type="SAM" id="SignalP"/>
    </source>
</evidence>
<dbReference type="Gene3D" id="3.40.190.10">
    <property type="entry name" value="Periplasmic binding protein-like II"/>
    <property type="match status" value="2"/>
</dbReference>
<keyword evidence="1 3" id="KW-0732">Signal</keyword>
<evidence type="ECO:0000256" key="2">
    <source>
        <dbReference type="SAM" id="MobiDB-lite"/>
    </source>
</evidence>
<dbReference type="GO" id="GO:0030975">
    <property type="term" value="F:thiamine binding"/>
    <property type="evidence" value="ECO:0007669"/>
    <property type="project" value="TreeGrafter"/>
</dbReference>
<dbReference type="PANTHER" id="PTHR30006">
    <property type="entry name" value="THIAMINE-BINDING PERIPLASMIC PROTEIN-RELATED"/>
    <property type="match status" value="1"/>
</dbReference>
<feature type="compositionally biased region" description="Polar residues" evidence="2">
    <location>
        <begin position="303"/>
        <end position="316"/>
    </location>
</feature>
<dbReference type="KEGG" id="otd:J1M35_01875"/>
<feature type="region of interest" description="Disordered" evidence="2">
    <location>
        <begin position="301"/>
        <end position="320"/>
    </location>
</feature>
<dbReference type="Pfam" id="PF13416">
    <property type="entry name" value="SBP_bac_8"/>
    <property type="match status" value="1"/>
</dbReference>
<gene>
    <name evidence="4" type="ORF">J1M35_01875</name>
</gene>
<evidence type="ECO:0000256" key="1">
    <source>
        <dbReference type="ARBA" id="ARBA00022729"/>
    </source>
</evidence>
<dbReference type="GO" id="GO:0015888">
    <property type="term" value="P:thiamine transport"/>
    <property type="evidence" value="ECO:0007669"/>
    <property type="project" value="TreeGrafter"/>
</dbReference>
<protein>
    <submittedName>
        <fullName evidence="4">ABC transporter substrate-binding protein</fullName>
    </submittedName>
</protein>
<name>A0A975CIQ5_9BURK</name>
<dbReference type="GO" id="GO:0030288">
    <property type="term" value="C:outer membrane-bounded periplasmic space"/>
    <property type="evidence" value="ECO:0007669"/>
    <property type="project" value="TreeGrafter"/>
</dbReference>
<evidence type="ECO:0000313" key="5">
    <source>
        <dbReference type="Proteomes" id="UP000663903"/>
    </source>
</evidence>
<dbReference type="Proteomes" id="UP000663903">
    <property type="component" value="Chromosome"/>
</dbReference>
<dbReference type="AlphaFoldDB" id="A0A975CIQ5"/>